<dbReference type="Pfam" id="PF07883">
    <property type="entry name" value="Cupin_2"/>
    <property type="match status" value="1"/>
</dbReference>
<dbReference type="SUPFAM" id="SSF51182">
    <property type="entry name" value="RmlC-like cupins"/>
    <property type="match status" value="1"/>
</dbReference>
<gene>
    <name evidence="2" type="ORF">NEF87_001263</name>
</gene>
<sequence>MEKVNLTQKFDLFSEYFNPKIVGELNNQAVKLVKFKGPFVWHHHEAEDELFLVIKGEMSIEFREKTIFLHEGEFLVVPHGIEHRPNATEEVHVLVFEPLSTINTGNKQNNFTVQCERI</sequence>
<proteinExistence type="predicted"/>
<protein>
    <recommendedName>
        <fullName evidence="1">Cupin type-2 domain-containing protein</fullName>
    </recommendedName>
</protein>
<dbReference type="CDD" id="cd02226">
    <property type="entry name" value="cupin_YdbB-like"/>
    <property type="match status" value="1"/>
</dbReference>
<reference evidence="2" key="1">
    <citation type="submission" date="2022-09" db="EMBL/GenBank/DDBJ databases">
        <title>Actin cytoskeleton and complex cell architecture in an #Asgard archaeon.</title>
        <authorList>
            <person name="Ponce Toledo R.I."/>
            <person name="Schleper C."/>
            <person name="Rodrigues Oliveira T."/>
            <person name="Wollweber F."/>
            <person name="Xu J."/>
            <person name="Rittmann S."/>
            <person name="Klingl A."/>
            <person name="Pilhofer M."/>
        </authorList>
    </citation>
    <scope>NUCLEOTIDE SEQUENCE</scope>
    <source>
        <strain evidence="2">B-35</strain>
    </source>
</reference>
<dbReference type="Proteomes" id="UP001208689">
    <property type="component" value="Chromosome"/>
</dbReference>
<name>A0ABY6HN86_9ARCH</name>
<dbReference type="InterPro" id="IPR014710">
    <property type="entry name" value="RmlC-like_jellyroll"/>
</dbReference>
<evidence type="ECO:0000259" key="1">
    <source>
        <dbReference type="Pfam" id="PF07883"/>
    </source>
</evidence>
<evidence type="ECO:0000313" key="2">
    <source>
        <dbReference type="EMBL" id="UYP44978.1"/>
    </source>
</evidence>
<dbReference type="InterPro" id="IPR011051">
    <property type="entry name" value="RmlC_Cupin_sf"/>
</dbReference>
<organism evidence="2 3">
    <name type="scientific">Candidatus Lokiarchaeum ossiferum</name>
    <dbReference type="NCBI Taxonomy" id="2951803"/>
    <lineage>
        <taxon>Archaea</taxon>
        <taxon>Promethearchaeati</taxon>
        <taxon>Promethearchaeota</taxon>
        <taxon>Promethearchaeia</taxon>
        <taxon>Promethearchaeales</taxon>
        <taxon>Promethearchaeaceae</taxon>
        <taxon>Candidatus Lokiarchaeum</taxon>
    </lineage>
</organism>
<dbReference type="EMBL" id="CP104013">
    <property type="protein sequence ID" value="UYP44978.1"/>
    <property type="molecule type" value="Genomic_DNA"/>
</dbReference>
<dbReference type="PANTHER" id="PTHR36114">
    <property type="entry name" value="16.7 KDA PROTEIN IN WHIE LOCUS"/>
    <property type="match status" value="1"/>
</dbReference>
<dbReference type="InterPro" id="IPR013096">
    <property type="entry name" value="Cupin_2"/>
</dbReference>
<keyword evidence="3" id="KW-1185">Reference proteome</keyword>
<accession>A0ABY6HN86</accession>
<evidence type="ECO:0000313" key="3">
    <source>
        <dbReference type="Proteomes" id="UP001208689"/>
    </source>
</evidence>
<dbReference type="InterPro" id="IPR052044">
    <property type="entry name" value="PKS_Associated_Protein"/>
</dbReference>
<dbReference type="Gene3D" id="2.60.120.10">
    <property type="entry name" value="Jelly Rolls"/>
    <property type="match status" value="1"/>
</dbReference>
<dbReference type="PANTHER" id="PTHR36114:SF1">
    <property type="entry name" value="16.7 KDA PROTEIN IN WHIE LOCUS"/>
    <property type="match status" value="1"/>
</dbReference>
<feature type="domain" description="Cupin type-2" evidence="1">
    <location>
        <begin position="39"/>
        <end position="95"/>
    </location>
</feature>